<dbReference type="OrthoDB" id="9816564at2"/>
<dbReference type="RefSeq" id="WP_076344156.1">
    <property type="nucleotide sequence ID" value="NZ_CP019082.1"/>
</dbReference>
<keyword evidence="2" id="KW-1185">Reference proteome</keyword>
<dbReference type="EMBL" id="CP019082">
    <property type="protein sequence ID" value="APW59894.1"/>
    <property type="molecule type" value="Genomic_DNA"/>
</dbReference>
<name>A0A1U7CLS3_9BACT</name>
<dbReference type="PANTHER" id="PTHR12526:SF630">
    <property type="entry name" value="GLYCOSYLTRANSFERASE"/>
    <property type="match status" value="1"/>
</dbReference>
<evidence type="ECO:0000313" key="1">
    <source>
        <dbReference type="EMBL" id="APW59894.1"/>
    </source>
</evidence>
<keyword evidence="1" id="KW-0808">Transferase</keyword>
<dbReference type="STRING" id="1387353.BSF38_01355"/>
<accession>A0A1U7CLS3</accession>
<organism evidence="1 2">
    <name type="scientific">Paludisphaera borealis</name>
    <dbReference type="NCBI Taxonomy" id="1387353"/>
    <lineage>
        <taxon>Bacteria</taxon>
        <taxon>Pseudomonadati</taxon>
        <taxon>Planctomycetota</taxon>
        <taxon>Planctomycetia</taxon>
        <taxon>Isosphaerales</taxon>
        <taxon>Isosphaeraceae</taxon>
        <taxon>Paludisphaera</taxon>
    </lineage>
</organism>
<sequence length="400" mass="45439">MGNEARPPAILYFGNDWFAENRTSSHHIARQLADEGYEVYYIECPGLHIPKGTGRDLKKIGAKLFRFLQGATPVAPRLKIRTLLQIPFHRFGLVRRLNRALILATVNGMMRREGINRPISWFVIPHLSPIVGRLGERLSVYYCTDDYASLPNVDVEAVRAMDEDLTRRADLVFVTSDALFGPKQLLNPRTYVSPHGVDVEHFARAQNEQLAIPADVAGLPRPIVGFFGLIGRQIDLDLIDYLAEKRPSWTFLLIGRVSVPAEQIPRRPNIHMVGKRPYQDLPAYGKRFDAAIIPYRPSQFALYANPLKLREYLAMGKPIVAVSTPEIDKFADVVKIAHSREEFLARLDEVLARPSSADEARRRMDRVASSSWEARRREILDVVENHLDARRDEEKVVASF</sequence>
<gene>
    <name evidence="1" type="ORF">BSF38_01355</name>
</gene>
<dbReference type="GO" id="GO:0016740">
    <property type="term" value="F:transferase activity"/>
    <property type="evidence" value="ECO:0007669"/>
    <property type="project" value="UniProtKB-KW"/>
</dbReference>
<protein>
    <submittedName>
        <fullName evidence="1">GT4 family glycosyltransferase</fullName>
    </submittedName>
</protein>
<dbReference type="PANTHER" id="PTHR12526">
    <property type="entry name" value="GLYCOSYLTRANSFERASE"/>
    <property type="match status" value="1"/>
</dbReference>
<dbReference type="SUPFAM" id="SSF53756">
    <property type="entry name" value="UDP-Glycosyltransferase/glycogen phosphorylase"/>
    <property type="match status" value="1"/>
</dbReference>
<proteinExistence type="predicted"/>
<dbReference type="Gene3D" id="3.40.50.2000">
    <property type="entry name" value="Glycogen Phosphorylase B"/>
    <property type="match status" value="1"/>
</dbReference>
<dbReference type="Proteomes" id="UP000186309">
    <property type="component" value="Chromosome"/>
</dbReference>
<dbReference type="Pfam" id="PF13692">
    <property type="entry name" value="Glyco_trans_1_4"/>
    <property type="match status" value="1"/>
</dbReference>
<dbReference type="Gene3D" id="3.40.50.11010">
    <property type="match status" value="1"/>
</dbReference>
<dbReference type="KEGG" id="pbor:BSF38_01355"/>
<dbReference type="AlphaFoldDB" id="A0A1U7CLS3"/>
<reference evidence="2" key="1">
    <citation type="submission" date="2016-12" db="EMBL/GenBank/DDBJ databases">
        <title>Comparative genomics of four Isosphaeraceae planctomycetes: a common pool of plasmids and glycoside hydrolase genes.</title>
        <authorList>
            <person name="Ivanova A."/>
        </authorList>
    </citation>
    <scope>NUCLEOTIDE SEQUENCE [LARGE SCALE GENOMIC DNA]</scope>
    <source>
        <strain evidence="2">PX4</strain>
    </source>
</reference>
<evidence type="ECO:0000313" key="2">
    <source>
        <dbReference type="Proteomes" id="UP000186309"/>
    </source>
</evidence>